<feature type="domain" description="Lysidine-tRNA(Ile) synthetase C-terminal" evidence="9">
    <location>
        <begin position="385"/>
        <end position="457"/>
    </location>
</feature>
<dbReference type="HAMAP" id="MF_01161">
    <property type="entry name" value="tRNA_Ile_lys_synt"/>
    <property type="match status" value="1"/>
</dbReference>
<reference evidence="10 11" key="1">
    <citation type="submission" date="2016-10" db="EMBL/GenBank/DDBJ databases">
        <authorList>
            <person name="de Groot N.N."/>
        </authorList>
    </citation>
    <scope>NUCLEOTIDE SEQUENCE [LARGE SCALE GENOMIC DNA]</scope>
    <source>
        <strain evidence="10 11">DSM 18978</strain>
    </source>
</reference>
<keyword evidence="2 8" id="KW-0963">Cytoplasm</keyword>
<dbReference type="Pfam" id="PF01171">
    <property type="entry name" value="ATP_bind_3"/>
    <property type="match status" value="1"/>
</dbReference>
<dbReference type="SUPFAM" id="SSF82829">
    <property type="entry name" value="MesJ substrate recognition domain-like"/>
    <property type="match status" value="1"/>
</dbReference>
<dbReference type="Gene3D" id="1.20.59.20">
    <property type="match status" value="1"/>
</dbReference>
<evidence type="ECO:0000256" key="4">
    <source>
        <dbReference type="ARBA" id="ARBA00022694"/>
    </source>
</evidence>
<dbReference type="InterPro" id="IPR012094">
    <property type="entry name" value="tRNA_Ile_lys_synt"/>
</dbReference>
<organism evidence="10 11">
    <name type="scientific">Alkaliphilus peptidifermentans DSM 18978</name>
    <dbReference type="NCBI Taxonomy" id="1120976"/>
    <lineage>
        <taxon>Bacteria</taxon>
        <taxon>Bacillati</taxon>
        <taxon>Bacillota</taxon>
        <taxon>Clostridia</taxon>
        <taxon>Peptostreptococcales</taxon>
        <taxon>Natronincolaceae</taxon>
        <taxon>Alkaliphilus</taxon>
    </lineage>
</organism>
<dbReference type="InterPro" id="IPR012795">
    <property type="entry name" value="tRNA_Ile_lys_synt_N"/>
</dbReference>
<dbReference type="RefSeq" id="WP_091546064.1">
    <property type="nucleotide sequence ID" value="NZ_FMUS01000027.1"/>
</dbReference>
<keyword evidence="4 8" id="KW-0819">tRNA processing</keyword>
<protein>
    <recommendedName>
        <fullName evidence="8">tRNA(Ile)-lysidine synthase</fullName>
        <ecNumber evidence="8">6.3.4.19</ecNumber>
    </recommendedName>
    <alternativeName>
        <fullName evidence="8">tRNA(Ile)-2-lysyl-cytidine synthase</fullName>
    </alternativeName>
    <alternativeName>
        <fullName evidence="8">tRNA(Ile)-lysidine synthetase</fullName>
    </alternativeName>
</protein>
<dbReference type="OrthoDB" id="9807403at2"/>
<dbReference type="InterPro" id="IPR011063">
    <property type="entry name" value="TilS/TtcA_N"/>
</dbReference>
<dbReference type="InterPro" id="IPR014729">
    <property type="entry name" value="Rossmann-like_a/b/a_fold"/>
</dbReference>
<sequence length="465" mass="54136">MIDLDKIKKTIDKHQLIEIGDKIVVAVSGGPDSVCLLHILNELKETYDIKLYGAHLNHNFRGIEAQKDAQYVAKLCEDLKIMCFIKSIDVTQHAKEHGYTLEEAGRILRYQFFDEVSEKVGAHKISVAHNLNDQAETLLMRMLRGTGIQGLTAIHHRRDKIIRPLLDVNRNDIEEYCKIHGLAPRIDHTNLQPIYHRNKIRLELIPSLEEYNPNITETLAKTAELLKMDSDFIDLQANDIYNLLIKKDKVNRLTFPIHGINKLHPSLLTRILRLAAEDLVGKREVLEYKHIQSLTELIQKDVTGKRVELPMGITVFTNYEKLVFTTEKEGNKLSFSYFLKDDTFTDIPEIDGRIGYYIIKRDQLLDIPKDIYKKAFDWDKIKGKLIVRNRRDGDRFWPLGMNGTKKLKDLFIDYKVERYNRDRIPLLCDEDEIIWVIGYRISDLFKVTKATERILIIEFEQVNNA</sequence>
<comment type="subcellular location">
    <subcellularLocation>
        <location evidence="1 8">Cytoplasm</location>
    </subcellularLocation>
</comment>
<comment type="catalytic activity">
    <reaction evidence="7 8">
        <text>cytidine(34) in tRNA(Ile2) + L-lysine + ATP = lysidine(34) in tRNA(Ile2) + AMP + diphosphate + H(+)</text>
        <dbReference type="Rhea" id="RHEA:43744"/>
        <dbReference type="Rhea" id="RHEA-COMP:10625"/>
        <dbReference type="Rhea" id="RHEA-COMP:10670"/>
        <dbReference type="ChEBI" id="CHEBI:15378"/>
        <dbReference type="ChEBI" id="CHEBI:30616"/>
        <dbReference type="ChEBI" id="CHEBI:32551"/>
        <dbReference type="ChEBI" id="CHEBI:33019"/>
        <dbReference type="ChEBI" id="CHEBI:82748"/>
        <dbReference type="ChEBI" id="CHEBI:83665"/>
        <dbReference type="ChEBI" id="CHEBI:456215"/>
        <dbReference type="EC" id="6.3.4.19"/>
    </reaction>
</comment>
<evidence type="ECO:0000256" key="6">
    <source>
        <dbReference type="ARBA" id="ARBA00022840"/>
    </source>
</evidence>
<gene>
    <name evidence="8" type="primary">tilS</name>
    <name evidence="10" type="ORF">SAMN03080606_03483</name>
</gene>
<dbReference type="Gene3D" id="3.40.50.620">
    <property type="entry name" value="HUPs"/>
    <property type="match status" value="1"/>
</dbReference>
<dbReference type="PANTHER" id="PTHR43033:SF1">
    <property type="entry name" value="TRNA(ILE)-LYSIDINE SYNTHASE-RELATED"/>
    <property type="match status" value="1"/>
</dbReference>
<dbReference type="SUPFAM" id="SSF56037">
    <property type="entry name" value="PheT/TilS domain"/>
    <property type="match status" value="1"/>
</dbReference>
<dbReference type="SUPFAM" id="SSF52402">
    <property type="entry name" value="Adenine nucleotide alpha hydrolases-like"/>
    <property type="match status" value="1"/>
</dbReference>
<dbReference type="GO" id="GO:0006400">
    <property type="term" value="P:tRNA modification"/>
    <property type="evidence" value="ECO:0007669"/>
    <property type="project" value="UniProtKB-UniRule"/>
</dbReference>
<dbReference type="SMART" id="SM00977">
    <property type="entry name" value="TilS_C"/>
    <property type="match status" value="1"/>
</dbReference>
<evidence type="ECO:0000313" key="10">
    <source>
        <dbReference type="EMBL" id="SCY99839.1"/>
    </source>
</evidence>
<dbReference type="AlphaFoldDB" id="A0A1G5KIR9"/>
<dbReference type="GO" id="GO:0005737">
    <property type="term" value="C:cytoplasm"/>
    <property type="evidence" value="ECO:0007669"/>
    <property type="project" value="UniProtKB-SubCell"/>
</dbReference>
<dbReference type="InterPro" id="IPR020825">
    <property type="entry name" value="Phe-tRNA_synthase-like_B3/B4"/>
</dbReference>
<accession>A0A1G5KIR9</accession>
<dbReference type="NCBIfam" id="TIGR02433">
    <property type="entry name" value="lysidine_TilS_C"/>
    <property type="match status" value="1"/>
</dbReference>
<comment type="domain">
    <text evidence="8">The N-terminal region contains the highly conserved SGGXDS motif, predicted to be a P-loop motif involved in ATP binding.</text>
</comment>
<evidence type="ECO:0000256" key="8">
    <source>
        <dbReference type="HAMAP-Rule" id="MF_01161"/>
    </source>
</evidence>
<comment type="function">
    <text evidence="8">Ligates lysine onto the cytidine present at position 34 of the AUA codon-specific tRNA(Ile) that contains the anticodon CAU, in an ATP-dependent manner. Cytidine is converted to lysidine, thus changing the amino acid specificity of the tRNA from methionine to isoleucine.</text>
</comment>
<dbReference type="NCBIfam" id="TIGR02432">
    <property type="entry name" value="lysidine_TilS_N"/>
    <property type="match status" value="1"/>
</dbReference>
<dbReference type="GO" id="GO:0005524">
    <property type="term" value="F:ATP binding"/>
    <property type="evidence" value="ECO:0007669"/>
    <property type="project" value="UniProtKB-UniRule"/>
</dbReference>
<dbReference type="Proteomes" id="UP000198636">
    <property type="component" value="Unassembled WGS sequence"/>
</dbReference>
<evidence type="ECO:0000256" key="1">
    <source>
        <dbReference type="ARBA" id="ARBA00004496"/>
    </source>
</evidence>
<evidence type="ECO:0000256" key="3">
    <source>
        <dbReference type="ARBA" id="ARBA00022598"/>
    </source>
</evidence>
<name>A0A1G5KIR9_9FIRM</name>
<dbReference type="Gene3D" id="3.50.40.10">
    <property type="entry name" value="Phenylalanyl-trna Synthetase, Chain B, domain 3"/>
    <property type="match status" value="1"/>
</dbReference>
<evidence type="ECO:0000256" key="2">
    <source>
        <dbReference type="ARBA" id="ARBA00022490"/>
    </source>
</evidence>
<dbReference type="GO" id="GO:0032267">
    <property type="term" value="F:tRNA(Ile)-lysidine synthase activity"/>
    <property type="evidence" value="ECO:0007669"/>
    <property type="project" value="UniProtKB-EC"/>
</dbReference>
<evidence type="ECO:0000256" key="7">
    <source>
        <dbReference type="ARBA" id="ARBA00048539"/>
    </source>
</evidence>
<dbReference type="CDD" id="cd01992">
    <property type="entry name" value="TilS_N"/>
    <property type="match status" value="1"/>
</dbReference>
<dbReference type="STRING" id="1120976.SAMN03080606_03483"/>
<dbReference type="InterPro" id="IPR012796">
    <property type="entry name" value="Lysidine-tRNA-synth_C"/>
</dbReference>
<dbReference type="EMBL" id="FMUS01000027">
    <property type="protein sequence ID" value="SCY99839.1"/>
    <property type="molecule type" value="Genomic_DNA"/>
</dbReference>
<evidence type="ECO:0000256" key="5">
    <source>
        <dbReference type="ARBA" id="ARBA00022741"/>
    </source>
</evidence>
<evidence type="ECO:0000313" key="11">
    <source>
        <dbReference type="Proteomes" id="UP000198636"/>
    </source>
</evidence>
<comment type="similarity">
    <text evidence="8">Belongs to the tRNA(Ile)-lysidine synthase family.</text>
</comment>
<keyword evidence="6 8" id="KW-0067">ATP-binding</keyword>
<keyword evidence="5 8" id="KW-0547">Nucleotide-binding</keyword>
<keyword evidence="11" id="KW-1185">Reference proteome</keyword>
<dbReference type="Pfam" id="PF11734">
    <property type="entry name" value="TilS_C"/>
    <property type="match status" value="1"/>
</dbReference>
<dbReference type="EC" id="6.3.4.19" evidence="8"/>
<feature type="binding site" evidence="8">
    <location>
        <begin position="28"/>
        <end position="33"/>
    </location>
    <ligand>
        <name>ATP</name>
        <dbReference type="ChEBI" id="CHEBI:30616"/>
    </ligand>
</feature>
<keyword evidence="3 8" id="KW-0436">Ligase</keyword>
<evidence type="ECO:0000259" key="9">
    <source>
        <dbReference type="SMART" id="SM00977"/>
    </source>
</evidence>
<proteinExistence type="inferred from homology"/>
<dbReference type="PANTHER" id="PTHR43033">
    <property type="entry name" value="TRNA(ILE)-LYSIDINE SYNTHASE-RELATED"/>
    <property type="match status" value="1"/>
</dbReference>